<gene>
    <name evidence="4" type="ORF">B7O98_02775</name>
</gene>
<dbReference type="Gene3D" id="3.40.50.300">
    <property type="entry name" value="P-loop containing nucleotide triphosphate hydrolases"/>
    <property type="match status" value="1"/>
</dbReference>
<dbReference type="Pfam" id="PF06745">
    <property type="entry name" value="ATPase"/>
    <property type="match status" value="1"/>
</dbReference>
<keyword evidence="1" id="KW-0547">Nucleotide-binding</keyword>
<dbReference type="PROSITE" id="PS51146">
    <property type="entry name" value="KAIC"/>
    <property type="match status" value="1"/>
</dbReference>
<name>A0A2R7Y7J4_9CREN</name>
<reference evidence="4 5" key="1">
    <citation type="journal article" date="2018" name="Syst. Appl. Microbiol.">
        <title>A new symbiotic nanoarchaeote (Candidatus Nanoclepta minutus) and its host (Zestosphaera tikiterensis gen. nov., sp. nov.) from a New Zealand hot spring.</title>
        <authorList>
            <person name="St John E."/>
            <person name="Liu Y."/>
            <person name="Podar M."/>
            <person name="Stott M.B."/>
            <person name="Meneghin J."/>
            <person name="Chen Z."/>
            <person name="Lagutin K."/>
            <person name="Mitchell K."/>
            <person name="Reysenbach A.L."/>
        </authorList>
    </citation>
    <scope>NUCLEOTIDE SEQUENCE [LARGE SCALE GENOMIC DNA]</scope>
    <source>
        <strain evidence="4">NZ3</strain>
    </source>
</reference>
<dbReference type="SMART" id="SM00382">
    <property type="entry name" value="AAA"/>
    <property type="match status" value="1"/>
</dbReference>
<dbReference type="InterPro" id="IPR010624">
    <property type="entry name" value="KaiC_dom"/>
</dbReference>
<evidence type="ECO:0000256" key="2">
    <source>
        <dbReference type="ARBA" id="ARBA00022840"/>
    </source>
</evidence>
<dbReference type="PRINTS" id="PR01874">
    <property type="entry name" value="DNAREPAIRADA"/>
</dbReference>
<evidence type="ECO:0000313" key="5">
    <source>
        <dbReference type="Proteomes" id="UP000244093"/>
    </source>
</evidence>
<dbReference type="Proteomes" id="UP000244093">
    <property type="component" value="Unassembled WGS sequence"/>
</dbReference>
<dbReference type="GO" id="GO:0005524">
    <property type="term" value="F:ATP binding"/>
    <property type="evidence" value="ECO:0007669"/>
    <property type="project" value="UniProtKB-KW"/>
</dbReference>
<keyword evidence="2" id="KW-0067">ATP-binding</keyword>
<dbReference type="InterPro" id="IPR003593">
    <property type="entry name" value="AAA+_ATPase"/>
</dbReference>
<sequence>MGVYEFGVTGLDALLPEALVPGTLVVVAGSPGSGKTTLATTLCLKNAVKGFKCLYVSFQEDKEKLFRNMLRLGLNLTEVASKGLMDFIKLPLSSSADDIVSELGALVSKGRYNVIVVDSINPLLKAVEGDLNRRAYLQNFFAELPKITEGVVTLLYEAPEDIDTLSLGDIEFVADIIIYLRQKVERRLVSRELEIRKARNVSLNVVQAPLTITEGKGLEVWIPYTFEEIQPPGESLIKPELMNILKTENCVELSDHILNSLVKGRVIYVTYPSDIQLIEPLTHTLFLATIVNAKVLLISYRYSSADIRHLLEKTLKQHGIRDTELIDKYIIIKSLNPLGVNVAQINAYENEWIKTLKPDIVYFHGVETAQTVSEFNTYAYLLVNQLNFLRKEQILTIREGSYINKKLHRFNSILSDTIVKFKPIKEKPGYEIRIWSRGVKPVTTTGEKLSACGREMFKFLLKKLQLKDVTSTQ</sequence>
<protein>
    <recommendedName>
        <fullName evidence="3">KaiC domain-containing protein</fullName>
    </recommendedName>
</protein>
<evidence type="ECO:0000313" key="4">
    <source>
        <dbReference type="EMBL" id="PUA33367.1"/>
    </source>
</evidence>
<proteinExistence type="predicted"/>
<feature type="domain" description="KaiC" evidence="3">
    <location>
        <begin position="2"/>
        <end position="235"/>
    </location>
</feature>
<dbReference type="InterPro" id="IPR014774">
    <property type="entry name" value="KaiC-like_dom"/>
</dbReference>
<comment type="caution">
    <text evidence="4">The sequence shown here is derived from an EMBL/GenBank/DDBJ whole genome shotgun (WGS) entry which is preliminary data.</text>
</comment>
<dbReference type="PANTHER" id="PTHR43637">
    <property type="entry name" value="UPF0273 PROTEIN TM_0370"/>
    <property type="match status" value="1"/>
</dbReference>
<dbReference type="SUPFAM" id="SSF52540">
    <property type="entry name" value="P-loop containing nucleoside triphosphate hydrolases"/>
    <property type="match status" value="1"/>
</dbReference>
<evidence type="ECO:0000256" key="1">
    <source>
        <dbReference type="ARBA" id="ARBA00022741"/>
    </source>
</evidence>
<organism evidence="4 5">
    <name type="scientific">Zestosphaera tikiterensis</name>
    <dbReference type="NCBI Taxonomy" id="1973259"/>
    <lineage>
        <taxon>Archaea</taxon>
        <taxon>Thermoproteota</taxon>
        <taxon>Thermoprotei</taxon>
        <taxon>Desulfurococcales</taxon>
        <taxon>Desulfurococcaceae</taxon>
        <taxon>Zestosphaera</taxon>
    </lineage>
</organism>
<dbReference type="InterPro" id="IPR027417">
    <property type="entry name" value="P-loop_NTPase"/>
</dbReference>
<dbReference type="EMBL" id="NBVN01000002">
    <property type="protein sequence ID" value="PUA33367.1"/>
    <property type="molecule type" value="Genomic_DNA"/>
</dbReference>
<dbReference type="AlphaFoldDB" id="A0A2R7Y7J4"/>
<evidence type="ECO:0000259" key="3">
    <source>
        <dbReference type="PROSITE" id="PS51146"/>
    </source>
</evidence>
<accession>A0A2R7Y7J4</accession>